<dbReference type="EMBL" id="FPKU01000003">
    <property type="protein sequence ID" value="SFZ86151.1"/>
    <property type="molecule type" value="Genomic_DNA"/>
</dbReference>
<name>A0A1K2I1L2_9HYPH</name>
<evidence type="ECO:0000313" key="4">
    <source>
        <dbReference type="Proteomes" id="UP000183447"/>
    </source>
</evidence>
<dbReference type="SUPFAM" id="SSF141868">
    <property type="entry name" value="EAL domain-like"/>
    <property type="match status" value="1"/>
</dbReference>
<dbReference type="STRING" id="665118.SAMN02983003_3325"/>
<evidence type="ECO:0000313" key="3">
    <source>
        <dbReference type="EMBL" id="SFZ86151.1"/>
    </source>
</evidence>
<keyword evidence="1" id="KW-0812">Transmembrane</keyword>
<evidence type="ECO:0000259" key="2">
    <source>
        <dbReference type="PROSITE" id="PS50883"/>
    </source>
</evidence>
<dbReference type="Gene3D" id="3.20.20.450">
    <property type="entry name" value="EAL domain"/>
    <property type="match status" value="1"/>
</dbReference>
<evidence type="ECO:0000256" key="1">
    <source>
        <dbReference type="SAM" id="Phobius"/>
    </source>
</evidence>
<dbReference type="OrthoDB" id="7178689at2"/>
<keyword evidence="1" id="KW-1133">Transmembrane helix</keyword>
<keyword evidence="1" id="KW-0472">Membrane</keyword>
<proteinExistence type="predicted"/>
<protein>
    <submittedName>
        <fullName evidence="3">Cyclic-di-GMP phosphodiesterase, flagellum assembly factor TipF</fullName>
    </submittedName>
</protein>
<dbReference type="RefSeq" id="WP_072345522.1">
    <property type="nucleotide sequence ID" value="NZ_FPKU01000003.1"/>
</dbReference>
<feature type="transmembrane region" description="Helical" evidence="1">
    <location>
        <begin position="5"/>
        <end position="23"/>
    </location>
</feature>
<dbReference type="InterPro" id="IPR035919">
    <property type="entry name" value="EAL_sf"/>
</dbReference>
<dbReference type="SMART" id="SM00052">
    <property type="entry name" value="EAL"/>
    <property type="match status" value="1"/>
</dbReference>
<keyword evidence="4" id="KW-1185">Reference proteome</keyword>
<dbReference type="Proteomes" id="UP000183447">
    <property type="component" value="Unassembled WGS sequence"/>
</dbReference>
<gene>
    <name evidence="3" type="ORF">SAMN02983003_3325</name>
</gene>
<dbReference type="PROSITE" id="PS50883">
    <property type="entry name" value="EAL"/>
    <property type="match status" value="1"/>
</dbReference>
<feature type="domain" description="EAL" evidence="2">
    <location>
        <begin position="148"/>
        <end position="400"/>
    </location>
</feature>
<sequence length="412" mass="44660">MQGLVYIFIALAALGLGVLAYFGLTFTPIEAFVTALSCGTLFTLILERMLRRRAEARIERGIEELSRLLSTDAQAGSVLSQRVNALVDVDAGQRLEAAEADISVLGNVVRQVAEAVAELEQDRARRASGVTAPVALPPEPARPARVEPIVAPQELRRAIAGGSLVFQSAPVMLLPMRRPFAHDLLARLVQPEGRLLEPHDFMPRLGYEDIHRRIDAMMLDEAVVIARRVRMAGQSTLIGTHVSRATLHDAAAMENLVAVIDANRAIAEMILLRIAEPDFRALPTNRRAALATIARKGATLSLTGATSLRLDFPELSALGVRSVRIDAARFVTAPEQLSDFHAPDIVAFTRRYGIEILATDVVTEQQVLSLFEDGVLLAMGPHLGRPEPVRTDLVTEPLPKAQGTIATRLSAG</sequence>
<dbReference type="InterPro" id="IPR001633">
    <property type="entry name" value="EAL_dom"/>
</dbReference>
<dbReference type="AlphaFoldDB" id="A0A1K2I1L2"/>
<organism evidence="3 4">
    <name type="scientific">Devosia enhydra</name>
    <dbReference type="NCBI Taxonomy" id="665118"/>
    <lineage>
        <taxon>Bacteria</taxon>
        <taxon>Pseudomonadati</taxon>
        <taxon>Pseudomonadota</taxon>
        <taxon>Alphaproteobacteria</taxon>
        <taxon>Hyphomicrobiales</taxon>
        <taxon>Devosiaceae</taxon>
        <taxon>Devosia</taxon>
    </lineage>
</organism>
<accession>A0A1K2I1L2</accession>
<reference evidence="3 4" key="1">
    <citation type="submission" date="2016-11" db="EMBL/GenBank/DDBJ databases">
        <authorList>
            <person name="Jaros S."/>
            <person name="Januszkiewicz K."/>
            <person name="Wedrychowicz H."/>
        </authorList>
    </citation>
    <scope>NUCLEOTIDE SEQUENCE [LARGE SCALE GENOMIC DNA]</scope>
    <source>
        <strain evidence="3 4">ATCC 23634</strain>
    </source>
</reference>
<dbReference type="Pfam" id="PF00563">
    <property type="entry name" value="EAL"/>
    <property type="match status" value="1"/>
</dbReference>